<dbReference type="EnsemblMetazoa" id="tetur14g04181.1">
    <property type="protein sequence ID" value="tetur14g04181.1"/>
    <property type="gene ID" value="tetur14g04181"/>
</dbReference>
<proteinExistence type="predicted"/>
<reference evidence="2" key="1">
    <citation type="submission" date="2011-08" db="EMBL/GenBank/DDBJ databases">
        <authorList>
            <person name="Rombauts S."/>
        </authorList>
    </citation>
    <scope>NUCLEOTIDE SEQUENCE</scope>
    <source>
        <strain evidence="2">London</strain>
    </source>
</reference>
<evidence type="ECO:0000313" key="2">
    <source>
        <dbReference type="Proteomes" id="UP000015104"/>
    </source>
</evidence>
<dbReference type="AlphaFoldDB" id="A0A158P556"/>
<accession>A0A158P556</accession>
<protein>
    <submittedName>
        <fullName evidence="1">Uncharacterized protein</fullName>
    </submittedName>
</protein>
<reference evidence="1" key="2">
    <citation type="submission" date="2016-04" db="UniProtKB">
        <authorList>
            <consortium name="EnsemblMetazoa"/>
        </authorList>
    </citation>
    <scope>IDENTIFICATION</scope>
</reference>
<keyword evidence="2" id="KW-1185">Reference proteome</keyword>
<evidence type="ECO:0000313" key="1">
    <source>
        <dbReference type="EnsemblMetazoa" id="tetur14g04181.1"/>
    </source>
</evidence>
<name>A0A158P556_TETUR</name>
<dbReference type="EMBL" id="CAEY01000210">
    <property type="status" value="NOT_ANNOTATED_CDS"/>
    <property type="molecule type" value="Genomic_DNA"/>
</dbReference>
<dbReference type="Proteomes" id="UP000015104">
    <property type="component" value="Unassembled WGS sequence"/>
</dbReference>
<organism evidence="1 2">
    <name type="scientific">Tetranychus urticae</name>
    <name type="common">Two-spotted spider mite</name>
    <dbReference type="NCBI Taxonomy" id="32264"/>
    <lineage>
        <taxon>Eukaryota</taxon>
        <taxon>Metazoa</taxon>
        <taxon>Ecdysozoa</taxon>
        <taxon>Arthropoda</taxon>
        <taxon>Chelicerata</taxon>
        <taxon>Arachnida</taxon>
        <taxon>Acari</taxon>
        <taxon>Acariformes</taxon>
        <taxon>Trombidiformes</taxon>
        <taxon>Prostigmata</taxon>
        <taxon>Eleutherengona</taxon>
        <taxon>Raphignathae</taxon>
        <taxon>Tetranychoidea</taxon>
        <taxon>Tetranychidae</taxon>
        <taxon>Tetranychus</taxon>
    </lineage>
</organism>
<sequence length="109" mass="11719">MDMAMLVNKGNPQTVQRVQGSLLNNLLTNGAQNGAILFRTAQNGNVYQAVQQGVQNGQQATRAYILQQPGLAELGRNGKLAEILSGNRKTQSTLPLNSLGRYSTIVPEP</sequence>